<evidence type="ECO:0000313" key="3">
    <source>
        <dbReference type="Proteomes" id="UP001176891"/>
    </source>
</evidence>
<dbReference type="Gene3D" id="1.20.120.450">
    <property type="entry name" value="dinb family like domain"/>
    <property type="match status" value="1"/>
</dbReference>
<keyword evidence="3" id="KW-1185">Reference proteome</keyword>
<dbReference type="RefSeq" id="WP_303283370.1">
    <property type="nucleotide sequence ID" value="NZ_BAABCZ010000004.1"/>
</dbReference>
<dbReference type="InterPro" id="IPR024775">
    <property type="entry name" value="DinB-like"/>
</dbReference>
<comment type="caution">
    <text evidence="2">The sequence shown here is derived from an EMBL/GenBank/DDBJ whole genome shotgun (WGS) entry which is preliminary data.</text>
</comment>
<dbReference type="InterPro" id="IPR034660">
    <property type="entry name" value="DinB/YfiT-like"/>
</dbReference>
<feature type="domain" description="DinB-like" evidence="1">
    <location>
        <begin position="37"/>
        <end position="167"/>
    </location>
</feature>
<dbReference type="EMBL" id="JAUOEM010000005">
    <property type="protein sequence ID" value="MDO5988719.1"/>
    <property type="molecule type" value="Genomic_DNA"/>
</dbReference>
<dbReference type="Proteomes" id="UP001176891">
    <property type="component" value="Unassembled WGS sequence"/>
</dbReference>
<evidence type="ECO:0000313" key="2">
    <source>
        <dbReference type="EMBL" id="MDO5988719.1"/>
    </source>
</evidence>
<evidence type="ECO:0000259" key="1">
    <source>
        <dbReference type="Pfam" id="PF12867"/>
    </source>
</evidence>
<dbReference type="SUPFAM" id="SSF109854">
    <property type="entry name" value="DinB/YfiT-like putative metalloenzymes"/>
    <property type="match status" value="1"/>
</dbReference>
<reference evidence="2" key="1">
    <citation type="submission" date="2023-07" db="EMBL/GenBank/DDBJ databases">
        <title>Two novel species in the genus Flavivirga.</title>
        <authorList>
            <person name="Kwon K."/>
        </authorList>
    </citation>
    <scope>NUCLEOTIDE SEQUENCE</scope>
    <source>
        <strain evidence="2">KACC 14157</strain>
    </source>
</reference>
<organism evidence="2 3">
    <name type="scientific">Flavivirga amylovorans</name>
    <dbReference type="NCBI Taxonomy" id="870486"/>
    <lineage>
        <taxon>Bacteria</taxon>
        <taxon>Pseudomonadati</taxon>
        <taxon>Bacteroidota</taxon>
        <taxon>Flavobacteriia</taxon>
        <taxon>Flavobacteriales</taxon>
        <taxon>Flavobacteriaceae</taxon>
        <taxon>Flavivirga</taxon>
    </lineage>
</organism>
<accession>A0ABT8X588</accession>
<protein>
    <submittedName>
        <fullName evidence="2">DinB family protein</fullName>
    </submittedName>
</protein>
<name>A0ABT8X588_9FLAO</name>
<proteinExistence type="predicted"/>
<dbReference type="Pfam" id="PF12867">
    <property type="entry name" value="DinB_2"/>
    <property type="match status" value="1"/>
</dbReference>
<gene>
    <name evidence="2" type="ORF">Q4Q39_15005</name>
</gene>
<sequence>MKTSDLKTTEYNEYYYRYINLISKETTLIDGFKKDSDIVLEFFESIPSDKLDYRYAEGKWSVKEIFQHLIDTERIFQHRCFRFSRHDKTVISGFEQDDYIEPSCANDKSLESLIEEFKAVRQSFIVLLKSLEENDLKFIGNASGLDMSARAAAFTILGHSIWHIKVINERYL</sequence>